<keyword evidence="5" id="KW-1185">Reference proteome</keyword>
<dbReference type="Proteomes" id="UP000634206">
    <property type="component" value="Unassembled WGS sequence"/>
</dbReference>
<name>A0AAE2SCX4_9BACT</name>
<feature type="domain" description="Glycosyl hydrolase-like 10" evidence="3">
    <location>
        <begin position="37"/>
        <end position="333"/>
    </location>
</feature>
<evidence type="ECO:0000313" key="4">
    <source>
        <dbReference type="EMBL" id="MBK1855544.1"/>
    </source>
</evidence>
<dbReference type="InterPro" id="IPR003790">
    <property type="entry name" value="GHL10"/>
</dbReference>
<dbReference type="Gene3D" id="3.20.20.80">
    <property type="entry name" value="Glycosidases"/>
    <property type="match status" value="1"/>
</dbReference>
<feature type="chain" id="PRO_5042079427" evidence="2">
    <location>
        <begin position="22"/>
        <end position="481"/>
    </location>
</feature>
<dbReference type="EMBL" id="JAENIG010000007">
    <property type="protein sequence ID" value="MBK1855544.1"/>
    <property type="molecule type" value="Genomic_DNA"/>
</dbReference>
<reference evidence="4" key="1">
    <citation type="submission" date="2021-01" db="EMBL/GenBank/DDBJ databases">
        <title>Modified the classification status of verrucomicrobia.</title>
        <authorList>
            <person name="Feng X."/>
        </authorList>
    </citation>
    <scope>NUCLEOTIDE SEQUENCE</scope>
    <source>
        <strain evidence="4">5K15</strain>
    </source>
</reference>
<proteinExistence type="predicted"/>
<dbReference type="SUPFAM" id="SSF51445">
    <property type="entry name" value="(Trans)glycosidases"/>
    <property type="match status" value="1"/>
</dbReference>
<sequence length="481" mass="54022">MTMRLWIILTAIFSTPLSGLAQQYAPSREAPPLVTREFRGAWVASVYNIDWPSRQGLSASSQQAELRAMLDQMARLNLNAIIFQVRPHADALYRSSLEPWSPWLSGTMGRSPGYDPLAYCIAQAHARGIEVHAWFNPFRALPNASMPTSSKHVARTHPSVIRKFKNYKWMDPSSSFTRQRALSVILDVTRRYDIDGIHIDDYFYPYPDVDKNGRAKQQFPDGKSASQRRSYVDSFVRDMYTSVKKTKPWVRVGISPFGIWKPGVPSGTTASINAYEHLAADSRKWLANGWCDYMSPQLYWRIAGPQSYSRLLNWWRAQSSRPVWPGIATSRINSSEDPGRPASEIVNQVQLSRTIGRNYAGHVHWSMKSLKQNRGGISSLLTKQSYTTPALVPPMPWMSKTLPPTPQAQAVTSRGGVNLRWTAVKSSAKYAVQARYGRNWFTVKVVPGAVTQLLLKGSPDAIAVSSVDRYGNTSRPSVIAR</sequence>
<dbReference type="Pfam" id="PF02638">
    <property type="entry name" value="GHL10"/>
    <property type="match status" value="1"/>
</dbReference>
<feature type="signal peptide" evidence="2">
    <location>
        <begin position="1"/>
        <end position="21"/>
    </location>
</feature>
<keyword evidence="1 2" id="KW-0732">Signal</keyword>
<comment type="caution">
    <text evidence="4">The sequence shown here is derived from an EMBL/GenBank/DDBJ whole genome shotgun (WGS) entry which is preliminary data.</text>
</comment>
<dbReference type="InterPro" id="IPR052177">
    <property type="entry name" value="Divisome_Glycosyl_Hydrolase"/>
</dbReference>
<evidence type="ECO:0000313" key="5">
    <source>
        <dbReference type="Proteomes" id="UP000634206"/>
    </source>
</evidence>
<dbReference type="InterPro" id="IPR017853">
    <property type="entry name" value="GH"/>
</dbReference>
<dbReference type="PANTHER" id="PTHR43405">
    <property type="entry name" value="GLYCOSYL HYDROLASE DIGH"/>
    <property type="match status" value="1"/>
</dbReference>
<evidence type="ECO:0000259" key="3">
    <source>
        <dbReference type="Pfam" id="PF02638"/>
    </source>
</evidence>
<evidence type="ECO:0000256" key="1">
    <source>
        <dbReference type="ARBA" id="ARBA00022729"/>
    </source>
</evidence>
<gene>
    <name evidence="4" type="ORF">JIN83_11280</name>
</gene>
<organism evidence="4 5">
    <name type="scientific">Oceaniferula flava</name>
    <dbReference type="NCBI Taxonomy" id="2800421"/>
    <lineage>
        <taxon>Bacteria</taxon>
        <taxon>Pseudomonadati</taxon>
        <taxon>Verrucomicrobiota</taxon>
        <taxon>Verrucomicrobiia</taxon>
        <taxon>Verrucomicrobiales</taxon>
        <taxon>Verrucomicrobiaceae</taxon>
        <taxon>Oceaniferula</taxon>
    </lineage>
</organism>
<accession>A0AAE2SCX4</accession>
<dbReference type="RefSeq" id="WP_309490156.1">
    <property type="nucleotide sequence ID" value="NZ_JAENIG010000007.1"/>
</dbReference>
<protein>
    <submittedName>
        <fullName evidence="4">Family 10 glycosylhydrolase</fullName>
    </submittedName>
</protein>
<dbReference type="PANTHER" id="PTHR43405:SF1">
    <property type="entry name" value="GLYCOSYL HYDROLASE DIGH"/>
    <property type="match status" value="1"/>
</dbReference>
<dbReference type="AlphaFoldDB" id="A0AAE2SCX4"/>
<evidence type="ECO:0000256" key="2">
    <source>
        <dbReference type="SAM" id="SignalP"/>
    </source>
</evidence>